<feature type="region of interest" description="Disordered" evidence="1">
    <location>
        <begin position="73"/>
        <end position="95"/>
    </location>
</feature>
<gene>
    <name evidence="2" type="ORF">HPB48_022502</name>
</gene>
<proteinExistence type="predicted"/>
<name>A0A9J6GTR4_HAELO</name>
<organism evidence="2 3">
    <name type="scientific">Haemaphysalis longicornis</name>
    <name type="common">Bush tick</name>
    <dbReference type="NCBI Taxonomy" id="44386"/>
    <lineage>
        <taxon>Eukaryota</taxon>
        <taxon>Metazoa</taxon>
        <taxon>Ecdysozoa</taxon>
        <taxon>Arthropoda</taxon>
        <taxon>Chelicerata</taxon>
        <taxon>Arachnida</taxon>
        <taxon>Acari</taxon>
        <taxon>Parasitiformes</taxon>
        <taxon>Ixodida</taxon>
        <taxon>Ixodoidea</taxon>
        <taxon>Ixodidae</taxon>
        <taxon>Haemaphysalinae</taxon>
        <taxon>Haemaphysalis</taxon>
    </lineage>
</organism>
<dbReference type="EMBL" id="JABSTR010000008">
    <property type="protein sequence ID" value="KAH9377668.1"/>
    <property type="molecule type" value="Genomic_DNA"/>
</dbReference>
<dbReference type="VEuPathDB" id="VectorBase:HLOH_046023"/>
<dbReference type="OrthoDB" id="6514945at2759"/>
<comment type="caution">
    <text evidence="2">The sequence shown here is derived from an EMBL/GenBank/DDBJ whole genome shotgun (WGS) entry which is preliminary data.</text>
</comment>
<accession>A0A9J6GTR4</accession>
<sequence>MAIVLALLDPQHNVIYSDSRSAIRTFGRGVVDSKDSKLLEGKNISFIVWFPAHNGDLGGELRNLKESAREAARGLISRAPSQPPTSPHRAFNDQL</sequence>
<protein>
    <submittedName>
        <fullName evidence="2">Uncharacterized protein</fullName>
    </submittedName>
</protein>
<dbReference type="Proteomes" id="UP000821853">
    <property type="component" value="Unassembled WGS sequence"/>
</dbReference>
<evidence type="ECO:0000256" key="1">
    <source>
        <dbReference type="SAM" id="MobiDB-lite"/>
    </source>
</evidence>
<keyword evidence="3" id="KW-1185">Reference proteome</keyword>
<dbReference type="AlphaFoldDB" id="A0A9J6GTR4"/>
<evidence type="ECO:0000313" key="3">
    <source>
        <dbReference type="Proteomes" id="UP000821853"/>
    </source>
</evidence>
<evidence type="ECO:0000313" key="2">
    <source>
        <dbReference type="EMBL" id="KAH9377668.1"/>
    </source>
</evidence>
<reference evidence="2 3" key="1">
    <citation type="journal article" date="2020" name="Cell">
        <title>Large-Scale Comparative Analyses of Tick Genomes Elucidate Their Genetic Diversity and Vector Capacities.</title>
        <authorList>
            <consortium name="Tick Genome and Microbiome Consortium (TIGMIC)"/>
            <person name="Jia N."/>
            <person name="Wang J."/>
            <person name="Shi W."/>
            <person name="Du L."/>
            <person name="Sun Y."/>
            <person name="Zhan W."/>
            <person name="Jiang J.F."/>
            <person name="Wang Q."/>
            <person name="Zhang B."/>
            <person name="Ji P."/>
            <person name="Bell-Sakyi L."/>
            <person name="Cui X.M."/>
            <person name="Yuan T.T."/>
            <person name="Jiang B.G."/>
            <person name="Yang W.F."/>
            <person name="Lam T.T."/>
            <person name="Chang Q.C."/>
            <person name="Ding S.J."/>
            <person name="Wang X.J."/>
            <person name="Zhu J.G."/>
            <person name="Ruan X.D."/>
            <person name="Zhao L."/>
            <person name="Wei J.T."/>
            <person name="Ye R.Z."/>
            <person name="Que T.C."/>
            <person name="Du C.H."/>
            <person name="Zhou Y.H."/>
            <person name="Cheng J.X."/>
            <person name="Dai P.F."/>
            <person name="Guo W.B."/>
            <person name="Han X.H."/>
            <person name="Huang E.J."/>
            <person name="Li L.F."/>
            <person name="Wei W."/>
            <person name="Gao Y.C."/>
            <person name="Liu J.Z."/>
            <person name="Shao H.Z."/>
            <person name="Wang X."/>
            <person name="Wang C.C."/>
            <person name="Yang T.C."/>
            <person name="Huo Q.B."/>
            <person name="Li W."/>
            <person name="Chen H.Y."/>
            <person name="Chen S.E."/>
            <person name="Zhou L.G."/>
            <person name="Ni X.B."/>
            <person name="Tian J.H."/>
            <person name="Sheng Y."/>
            <person name="Liu T."/>
            <person name="Pan Y.S."/>
            <person name="Xia L.Y."/>
            <person name="Li J."/>
            <person name="Zhao F."/>
            <person name="Cao W.C."/>
        </authorList>
    </citation>
    <scope>NUCLEOTIDE SEQUENCE [LARGE SCALE GENOMIC DNA]</scope>
    <source>
        <strain evidence="2">HaeL-2018</strain>
    </source>
</reference>